<evidence type="ECO:0000259" key="2">
    <source>
        <dbReference type="Pfam" id="PF23343"/>
    </source>
</evidence>
<comment type="caution">
    <text evidence="3">The sequence shown here is derived from an EMBL/GenBank/DDBJ whole genome shotgun (WGS) entry which is preliminary data.</text>
</comment>
<dbReference type="Pfam" id="PF23343">
    <property type="entry name" value="REP_ORF2-G2P"/>
    <property type="match status" value="1"/>
</dbReference>
<sequence length="371" mass="41301">MWIGSARTADTADIPPGPQPSGKGNGAGLRKRAKLRPGLPMRTESATLHRTVEGDEGRGETRGARQPGATSPSPVPDPARRAFCPRCRGHFVYYQPPDDEPAFRVPLSCGRLDCPVCGDFKRRRMIAEILAGNPDHFLTLTLRLNKSHTIHQSARRFAKAFTRFVPLIRQHYPDFQYYKQVEFTKKGTAHAHIACRSGYVPKRMIEAAWLKASGSYMTKFTQVTEAKHAAIEVAKYVVKSARRLGQVDPPIRLGSHSRDWLPDDWKKDHAELRGLVYLFTESPPACTGPDPWQRLNVVWGPDPLHPGRQIARCHSPPDPDVVQGMLTLGARASRNAAAYYLRVLAPSRARGVSAQQLADEIDFLADPRPLV</sequence>
<dbReference type="AlphaFoldDB" id="X1T0R6"/>
<organism evidence="3">
    <name type="scientific">marine sediment metagenome</name>
    <dbReference type="NCBI Taxonomy" id="412755"/>
    <lineage>
        <taxon>unclassified sequences</taxon>
        <taxon>metagenomes</taxon>
        <taxon>ecological metagenomes</taxon>
    </lineage>
</organism>
<feature type="domain" description="Replication-associated protein ORF2/G2P" evidence="2">
    <location>
        <begin position="136"/>
        <end position="240"/>
    </location>
</feature>
<dbReference type="EMBL" id="BARW01006823">
    <property type="protein sequence ID" value="GAI81205.1"/>
    <property type="molecule type" value="Genomic_DNA"/>
</dbReference>
<accession>X1T0R6</accession>
<feature type="compositionally biased region" description="Basic and acidic residues" evidence="1">
    <location>
        <begin position="50"/>
        <end position="63"/>
    </location>
</feature>
<reference evidence="3" key="1">
    <citation type="journal article" date="2014" name="Front. Microbiol.">
        <title>High frequency of phylogenetically diverse reductive dehalogenase-homologous genes in deep subseafloor sedimentary metagenomes.</title>
        <authorList>
            <person name="Kawai M."/>
            <person name="Futagami T."/>
            <person name="Toyoda A."/>
            <person name="Takaki Y."/>
            <person name="Nishi S."/>
            <person name="Hori S."/>
            <person name="Arai W."/>
            <person name="Tsubouchi T."/>
            <person name="Morono Y."/>
            <person name="Uchiyama I."/>
            <person name="Ito T."/>
            <person name="Fujiyama A."/>
            <person name="Inagaki F."/>
            <person name="Takami H."/>
        </authorList>
    </citation>
    <scope>NUCLEOTIDE SEQUENCE</scope>
    <source>
        <strain evidence="3">Expedition CK06-06</strain>
    </source>
</reference>
<evidence type="ECO:0000256" key="1">
    <source>
        <dbReference type="SAM" id="MobiDB-lite"/>
    </source>
</evidence>
<name>X1T0R6_9ZZZZ</name>
<evidence type="ECO:0000313" key="3">
    <source>
        <dbReference type="EMBL" id="GAI81205.1"/>
    </source>
</evidence>
<dbReference type="InterPro" id="IPR056906">
    <property type="entry name" value="ORF2/G2P_dom"/>
</dbReference>
<gene>
    <name evidence="3" type="ORF">S12H4_14316</name>
</gene>
<proteinExistence type="predicted"/>
<feature type="region of interest" description="Disordered" evidence="1">
    <location>
        <begin position="1"/>
        <end position="80"/>
    </location>
</feature>
<protein>
    <recommendedName>
        <fullName evidence="2">Replication-associated protein ORF2/G2P domain-containing protein</fullName>
    </recommendedName>
</protein>